<dbReference type="AlphaFoldDB" id="A0A6J7J2J1"/>
<organism evidence="2">
    <name type="scientific">freshwater metagenome</name>
    <dbReference type="NCBI Taxonomy" id="449393"/>
    <lineage>
        <taxon>unclassified sequences</taxon>
        <taxon>metagenomes</taxon>
        <taxon>ecological metagenomes</taxon>
    </lineage>
</organism>
<reference evidence="2" key="1">
    <citation type="submission" date="2020-05" db="EMBL/GenBank/DDBJ databases">
        <authorList>
            <person name="Chiriac C."/>
            <person name="Salcher M."/>
            <person name="Ghai R."/>
            <person name="Kavagutti S V."/>
        </authorList>
    </citation>
    <scope>NUCLEOTIDE SEQUENCE</scope>
</reference>
<protein>
    <submittedName>
        <fullName evidence="2">Unannotated protein</fullName>
    </submittedName>
</protein>
<evidence type="ECO:0000313" key="2">
    <source>
        <dbReference type="EMBL" id="CAB4937081.1"/>
    </source>
</evidence>
<dbReference type="InterPro" id="IPR054437">
    <property type="entry name" value="PspA-assoc_dom"/>
</dbReference>
<accession>A0A6J7J2J1</accession>
<dbReference type="EMBL" id="CAFBMX010000007">
    <property type="protein sequence ID" value="CAB4937081.1"/>
    <property type="molecule type" value="Genomic_DNA"/>
</dbReference>
<sequence>MIVRISGEAQYRLADDVRERVNELEAGVIAASEAGDEPGFLTALDVMLAMVRAEGEPLADDELHGSDVILPPADTTFAESRHAFTGEGLIPD</sequence>
<proteinExistence type="predicted"/>
<feature type="domain" description="PspA-associated" evidence="1">
    <location>
        <begin position="1"/>
        <end position="92"/>
    </location>
</feature>
<name>A0A6J7J2J1_9ZZZZ</name>
<dbReference type="Pfam" id="PF22743">
    <property type="entry name" value="PspAA"/>
    <property type="match status" value="1"/>
</dbReference>
<gene>
    <name evidence="2" type="ORF">UFOPK3674_01554</name>
</gene>
<evidence type="ECO:0000259" key="1">
    <source>
        <dbReference type="Pfam" id="PF22743"/>
    </source>
</evidence>